<name>A0A8B6M0G8_METTU</name>
<proteinExistence type="predicted"/>
<organism evidence="2 3">
    <name type="scientific">Methylocella tundrae</name>
    <dbReference type="NCBI Taxonomy" id="227605"/>
    <lineage>
        <taxon>Bacteria</taxon>
        <taxon>Pseudomonadati</taxon>
        <taxon>Pseudomonadota</taxon>
        <taxon>Alphaproteobacteria</taxon>
        <taxon>Hyphomicrobiales</taxon>
        <taxon>Beijerinckiaceae</taxon>
        <taxon>Methylocella</taxon>
    </lineage>
</organism>
<dbReference type="Proteomes" id="UP000485880">
    <property type="component" value="Unassembled WGS sequence"/>
</dbReference>
<keyword evidence="1" id="KW-0472">Membrane</keyword>
<gene>
    <name evidence="2" type="ORF">MPC4_10493</name>
</gene>
<comment type="caution">
    <text evidence="2">The sequence shown here is derived from an EMBL/GenBank/DDBJ whole genome shotgun (WGS) entry which is preliminary data.</text>
</comment>
<evidence type="ECO:0000256" key="1">
    <source>
        <dbReference type="SAM" id="Phobius"/>
    </source>
</evidence>
<reference evidence="2 3" key="1">
    <citation type="submission" date="2019-05" db="EMBL/GenBank/DDBJ databases">
        <authorList>
            <person name="Farhan Ul Haque M."/>
        </authorList>
    </citation>
    <scope>NUCLEOTIDE SEQUENCE [LARGE SCALE GENOMIC DNA]</scope>
    <source>
        <strain evidence="2">2</strain>
    </source>
</reference>
<dbReference type="EMBL" id="CABFMQ020000001">
    <property type="protein sequence ID" value="VTZ48537.1"/>
    <property type="molecule type" value="Genomic_DNA"/>
</dbReference>
<protein>
    <submittedName>
        <fullName evidence="2">Uncharacterized protein</fullName>
    </submittedName>
</protein>
<keyword evidence="1" id="KW-0812">Transmembrane</keyword>
<feature type="transmembrane region" description="Helical" evidence="1">
    <location>
        <begin position="12"/>
        <end position="31"/>
    </location>
</feature>
<sequence length="62" mass="6828">MRFRLSPPGFPIFLVSVVLAALAIATLYWRVPIVGHYVSTHRFWVLGAAYAALLLGVVMEGL</sequence>
<dbReference type="AlphaFoldDB" id="A0A8B6M0G8"/>
<evidence type="ECO:0000313" key="3">
    <source>
        <dbReference type="Proteomes" id="UP000485880"/>
    </source>
</evidence>
<accession>A0A8B6M0G8</accession>
<feature type="transmembrane region" description="Helical" evidence="1">
    <location>
        <begin position="43"/>
        <end position="59"/>
    </location>
</feature>
<dbReference type="RefSeq" id="WP_174511059.1">
    <property type="nucleotide sequence ID" value="NZ_CABFMQ020000001.1"/>
</dbReference>
<evidence type="ECO:0000313" key="2">
    <source>
        <dbReference type="EMBL" id="VTZ48537.1"/>
    </source>
</evidence>
<keyword evidence="1" id="KW-1133">Transmembrane helix</keyword>
<keyword evidence="3" id="KW-1185">Reference proteome</keyword>